<proteinExistence type="predicted"/>
<organism evidence="1 2">
    <name type="scientific">Microcystis aeruginosa PCC 9701</name>
    <dbReference type="NCBI Taxonomy" id="721123"/>
    <lineage>
        <taxon>Bacteria</taxon>
        <taxon>Bacillati</taxon>
        <taxon>Cyanobacteriota</taxon>
        <taxon>Cyanophyceae</taxon>
        <taxon>Oscillatoriophycideae</taxon>
        <taxon>Chroococcales</taxon>
        <taxon>Microcystaceae</taxon>
        <taxon>Microcystis</taxon>
    </lineage>
</organism>
<protein>
    <submittedName>
        <fullName evidence="1">Uncharacterized protein</fullName>
    </submittedName>
</protein>
<evidence type="ECO:0000313" key="1">
    <source>
        <dbReference type="EMBL" id="CCI35963.1"/>
    </source>
</evidence>
<dbReference type="AlphaFoldDB" id="I4INT9"/>
<gene>
    <name evidence="1" type="ORF">MICAK_2110002</name>
</gene>
<comment type="caution">
    <text evidence="1">The sequence shown here is derived from an EMBL/GenBank/DDBJ whole genome shotgun (WGS) entry which is preliminary data.</text>
</comment>
<dbReference type="EMBL" id="CAIQ01000126">
    <property type="protein sequence ID" value="CCI35963.1"/>
    <property type="molecule type" value="Genomic_DNA"/>
</dbReference>
<reference evidence="1 2" key="1">
    <citation type="submission" date="2012-04" db="EMBL/GenBank/DDBJ databases">
        <authorList>
            <person name="Genoscope - CEA"/>
        </authorList>
    </citation>
    <scope>NUCLEOTIDE SEQUENCE [LARGE SCALE GENOMIC DNA]</scope>
    <source>
        <strain evidence="1 2">9701</strain>
    </source>
</reference>
<accession>I4INT9</accession>
<dbReference type="HOGENOM" id="CLU_041666_0_0_3"/>
<name>I4INT9_MICAE</name>
<evidence type="ECO:0000313" key="2">
    <source>
        <dbReference type="Proteomes" id="UP000004047"/>
    </source>
</evidence>
<dbReference type="Proteomes" id="UP000004047">
    <property type="component" value="Unassembled WGS sequence"/>
</dbReference>
<sequence length="398" mass="42595">MSAASDAIDILTRQYYNAVVAALGVSSKQFQLGQGSISLGTTSTLIWAKFDSLPPAALNNYFNSSEWNSFGSTYGAVINNLVPQDSGAMANLLGDDYLSWTQYKTLPPEPLPTTPDGLLDLAQIKKIQFQRWALENGISNETVIAGIGILSQVDFISAAAVKWQAASKKGVFAYTATQQGLKNAIDRGQSKTVNLDSSTESTDTSHSWASGQVSGGYGFFSASVSASWDKFSQDIQKSGVKLNIKFEKVATLSGGPLLTVNQLDTDLSKYLPWYDSKAIQTAYTEDNNTVWKRTAPTWEGTFGSNGNLKNLTVALIVVDGVTTTTTTTASVSKTDQESFKAAAQAGYWPFFQASGQGGWTTEVTFNDKGEVTVTSSSKTGNPNVIGVLVSPFKDAFKG</sequence>
<dbReference type="RefSeq" id="WP_004163784.1">
    <property type="nucleotide sequence ID" value="NZ_HE974183.1"/>
</dbReference>